<dbReference type="PANTHER" id="PTHR37534">
    <property type="entry name" value="TRANSCRIPTIONAL ACTIVATOR PROTEIN UGA3"/>
    <property type="match status" value="1"/>
</dbReference>
<keyword evidence="3" id="KW-1185">Reference proteome</keyword>
<evidence type="ECO:0000313" key="3">
    <source>
        <dbReference type="Proteomes" id="UP000095085"/>
    </source>
</evidence>
<dbReference type="GO" id="GO:0000976">
    <property type="term" value="F:transcription cis-regulatory region binding"/>
    <property type="evidence" value="ECO:0007669"/>
    <property type="project" value="TreeGrafter"/>
</dbReference>
<dbReference type="GO" id="GO:0045944">
    <property type="term" value="P:positive regulation of transcription by RNA polymerase II"/>
    <property type="evidence" value="ECO:0007669"/>
    <property type="project" value="TreeGrafter"/>
</dbReference>
<dbReference type="GO" id="GO:0005634">
    <property type="term" value="C:nucleus"/>
    <property type="evidence" value="ECO:0007669"/>
    <property type="project" value="TreeGrafter"/>
</dbReference>
<dbReference type="OrthoDB" id="4087429at2759"/>
<dbReference type="GeneID" id="30992819"/>
<keyword evidence="1" id="KW-0539">Nucleus</keyword>
<dbReference type="Proteomes" id="UP000095085">
    <property type="component" value="Unassembled WGS sequence"/>
</dbReference>
<dbReference type="PANTHER" id="PTHR37534:SF2">
    <property type="entry name" value="N-ACETYLTRANSFERASE DOMAIN-CONTAINING PROTEIN"/>
    <property type="match status" value="1"/>
</dbReference>
<sequence length="505" mass="59658">MHKGFKPQFEQFDNRLILDKNSINHFKPIQTKKNSRPRINKLNKNEQLLLKVSSDIRRSSIQKNKKIEYCEKSLDELFQHFQKVMNIEKPIRNGNLEMGIDYQLKVKNDLESKLLDLFIHRLSKSIDIFLPDEIFKRIIPELSLYDETGMILDSIFCLSSLIFQRSAPDKIDPSIPVKYYHQSIRSIRYYLSIPGIEDNDKGIFSRCLLSTIILCVYELFFVAVDSTYIKGASSILSTILSKNKNESILKNSPFHQTCFWAMFFSDLILSLKYDLPSMYSSDKFWKPLDPEYFEKYNRPKMAKLNYDKYISDLTLNKEDTIWWLYKSLLNYSSINEFNNQVEVITKQDFENNTPFKEWLKLKSKLDEFESYMPLNLKPTIYKPSSNTRVFPIIFFKDEMTAVLVLNYKLSKIALYEALILKPNQNDDLVKNQIANYPPDYRQKIAKDIIGILMTYDSNINVWSVNVHTLRQLAKYVGKDPETHKGWQNLVERVIRLIHLRFEVHQ</sequence>
<dbReference type="GO" id="GO:0003700">
    <property type="term" value="F:DNA-binding transcription factor activity"/>
    <property type="evidence" value="ECO:0007669"/>
    <property type="project" value="TreeGrafter"/>
</dbReference>
<reference evidence="3" key="1">
    <citation type="submission" date="2016-05" db="EMBL/GenBank/DDBJ databases">
        <title>Comparative genomics of biotechnologically important yeasts.</title>
        <authorList>
            <consortium name="DOE Joint Genome Institute"/>
            <person name="Riley R."/>
            <person name="Haridas S."/>
            <person name="Wolfe K.H."/>
            <person name="Lopes M.R."/>
            <person name="Hittinger C.T."/>
            <person name="Goker M."/>
            <person name="Salamov A."/>
            <person name="Wisecaver J."/>
            <person name="Long T.M."/>
            <person name="Aerts A.L."/>
            <person name="Barry K."/>
            <person name="Choi C."/>
            <person name="Clum A."/>
            <person name="Coughlan A.Y."/>
            <person name="Deshpande S."/>
            <person name="Douglass A.P."/>
            <person name="Hanson S.J."/>
            <person name="Klenk H.-P."/>
            <person name="Labutti K."/>
            <person name="Lapidus A."/>
            <person name="Lindquist E."/>
            <person name="Lipzen A."/>
            <person name="Meier-Kolthoff J.P."/>
            <person name="Ohm R.A."/>
            <person name="Otillar R.P."/>
            <person name="Pangilinan J."/>
            <person name="Peng Y."/>
            <person name="Rokas A."/>
            <person name="Rosa C.A."/>
            <person name="Scheuner C."/>
            <person name="Sibirny A.A."/>
            <person name="Slot J.C."/>
            <person name="Stielow J.B."/>
            <person name="Sun H."/>
            <person name="Kurtzman C.P."/>
            <person name="Blackwell M."/>
            <person name="Grigoriev I.V."/>
            <person name="Jeffries T.W."/>
        </authorList>
    </citation>
    <scope>NUCLEOTIDE SEQUENCE [LARGE SCALE GENOMIC DNA]</scope>
    <source>
        <strain evidence="3">NRRL Y-1933</strain>
    </source>
</reference>
<gene>
    <name evidence="2" type="ORF">HYPBUDRAFT_103488</name>
</gene>
<evidence type="ECO:0000313" key="2">
    <source>
        <dbReference type="EMBL" id="ODV69251.1"/>
    </source>
</evidence>
<dbReference type="STRING" id="984485.A0A1E4RPW9"/>
<dbReference type="RefSeq" id="XP_020078318.1">
    <property type="nucleotide sequence ID" value="XM_020218269.1"/>
</dbReference>
<protein>
    <submittedName>
        <fullName evidence="2">Uncharacterized protein</fullName>
    </submittedName>
</protein>
<accession>A0A1E4RPW9</accession>
<dbReference type="CDD" id="cd12148">
    <property type="entry name" value="fungal_TF_MHR"/>
    <property type="match status" value="1"/>
</dbReference>
<proteinExistence type="predicted"/>
<organism evidence="2 3">
    <name type="scientific">Hyphopichia burtonii NRRL Y-1933</name>
    <dbReference type="NCBI Taxonomy" id="984485"/>
    <lineage>
        <taxon>Eukaryota</taxon>
        <taxon>Fungi</taxon>
        <taxon>Dikarya</taxon>
        <taxon>Ascomycota</taxon>
        <taxon>Saccharomycotina</taxon>
        <taxon>Pichiomycetes</taxon>
        <taxon>Debaryomycetaceae</taxon>
        <taxon>Hyphopichia</taxon>
    </lineage>
</organism>
<name>A0A1E4RPW9_9ASCO</name>
<evidence type="ECO:0000256" key="1">
    <source>
        <dbReference type="ARBA" id="ARBA00023242"/>
    </source>
</evidence>
<dbReference type="EMBL" id="KV454538">
    <property type="protein sequence ID" value="ODV69251.1"/>
    <property type="molecule type" value="Genomic_DNA"/>
</dbReference>
<dbReference type="AlphaFoldDB" id="A0A1E4RPW9"/>